<dbReference type="eggNOG" id="ENOG502SP7J">
    <property type="taxonomic scope" value="Eukaryota"/>
</dbReference>
<dbReference type="Proteomes" id="UP000001056">
    <property type="component" value="Unassembled WGS sequence"/>
</dbReference>
<dbReference type="OrthoDB" id="2943660at2759"/>
<dbReference type="OMA" id="YACINIA"/>
<dbReference type="PANTHER" id="PTHR47256:SF3">
    <property type="entry name" value="ZN(II)2CYS6 TRANSCRIPTION FACTOR (EUROFUNG)"/>
    <property type="match status" value="1"/>
</dbReference>
<dbReference type="EMBL" id="CH408029">
    <property type="protein sequence ID" value="EAQ91993.1"/>
    <property type="molecule type" value="Genomic_DNA"/>
</dbReference>
<dbReference type="STRING" id="306901.Q2HHS6"/>
<dbReference type="HOGENOM" id="CLU_448324_0_0_1"/>
<accession>Q2HHS6</accession>
<dbReference type="AlphaFoldDB" id="Q2HHS6"/>
<evidence type="ECO:0008006" key="3">
    <source>
        <dbReference type="Google" id="ProtNLM"/>
    </source>
</evidence>
<evidence type="ECO:0000313" key="1">
    <source>
        <dbReference type="EMBL" id="EAQ91993.1"/>
    </source>
</evidence>
<dbReference type="InterPro" id="IPR053187">
    <property type="entry name" value="Notoamide_regulator"/>
</dbReference>
<evidence type="ECO:0000313" key="2">
    <source>
        <dbReference type="Proteomes" id="UP000001056"/>
    </source>
</evidence>
<organism evidence="1 2">
    <name type="scientific">Chaetomium globosum (strain ATCC 6205 / CBS 148.51 / DSM 1962 / NBRC 6347 / NRRL 1970)</name>
    <name type="common">Soil fungus</name>
    <dbReference type="NCBI Taxonomy" id="306901"/>
    <lineage>
        <taxon>Eukaryota</taxon>
        <taxon>Fungi</taxon>
        <taxon>Dikarya</taxon>
        <taxon>Ascomycota</taxon>
        <taxon>Pezizomycotina</taxon>
        <taxon>Sordariomycetes</taxon>
        <taxon>Sordariomycetidae</taxon>
        <taxon>Sordariales</taxon>
        <taxon>Chaetomiaceae</taxon>
        <taxon>Chaetomium</taxon>
    </lineage>
</organism>
<reference evidence="2" key="1">
    <citation type="journal article" date="2015" name="Genome Announc.">
        <title>Draft genome sequence of the cellulolytic fungus Chaetomium globosum.</title>
        <authorList>
            <person name="Cuomo C.A."/>
            <person name="Untereiner W.A."/>
            <person name="Ma L.-J."/>
            <person name="Grabherr M."/>
            <person name="Birren B.W."/>
        </authorList>
    </citation>
    <scope>NUCLEOTIDE SEQUENCE [LARGE SCALE GENOMIC DNA]</scope>
    <source>
        <strain evidence="2">ATCC 6205 / CBS 148.51 / DSM 1962 / NBRC 6347 / NRRL 1970</strain>
    </source>
</reference>
<dbReference type="GeneID" id="4388244"/>
<dbReference type="VEuPathDB" id="FungiDB:CHGG_00228"/>
<dbReference type="RefSeq" id="XP_001219449.1">
    <property type="nucleotide sequence ID" value="XM_001219448.1"/>
</dbReference>
<dbReference type="InParanoid" id="Q2HHS6"/>
<sequence length="609" mass="67428">MCTSEQLEKENGNYKGFLASIFSRPDCEKLEIFRKLGTTENPLSTLEDVNTADGLHSANVEVARMDAQALEESALKLPAQPWTTVAGDGLVSHLITDFFDRDEGAPFANAISLVDPELFVRDMSLGDATHSEFCSPFLVNTICGLRSLFSDKIRRANQATGTNLTKLFVSQARQHFDVEADNRCLKTVQALYLFFLLTCHFTTDRAGSMYRLAALELLGKLEVEKVLTKPGGKSRVDDEKRRAMYRTYWGIFNFECTGAAMNIFGAPVGLDQPPVVSRISALQYRVVVYNTNPRAPAGDEMDMRVRQDLLFQLNALETSLPPELRYETNPNRQTTQIKIRLNMVAYNILRPLPSTTPITLPTPTTSSTTSTTPSTTTTAKSLLLALSARDIHLMHRYLTQRAALKYPPALVIPLWSAVFTLVPFLADLAPTTSSRAGGRWSRCLSPTCAGCGRSGAGILARRVFDSEQLEDTAKRFSVGDIDVCKPDGCRVVVKVGENGYSPERLYAVKAQSSAMYDRFEAAGKGFRDLDGLDCEHKWVECHEKAMSEFGKGVKLLEAFESEADNLAVEWECTMMFPLPKVAVGGPFPGIEDRNDYENNHAGRNNPKPP</sequence>
<proteinExistence type="predicted"/>
<dbReference type="PANTHER" id="PTHR47256">
    <property type="entry name" value="ZN(II)2CYS6 TRANSCRIPTION FACTOR (EUROFUNG)-RELATED"/>
    <property type="match status" value="1"/>
</dbReference>
<name>Q2HHS6_CHAGB</name>
<keyword evidence="2" id="KW-1185">Reference proteome</keyword>
<gene>
    <name evidence="1" type="ORF">CHGG_00228</name>
</gene>
<protein>
    <recommendedName>
        <fullName evidence="3">Transcription factor domain-containing protein</fullName>
    </recommendedName>
</protein>